<evidence type="ECO:0000256" key="7">
    <source>
        <dbReference type="ARBA" id="ARBA00023136"/>
    </source>
</evidence>
<comment type="subcellular location">
    <subcellularLocation>
        <location evidence="1">Cell membrane</location>
        <topology evidence="1">Multi-pass membrane protein</topology>
    </subcellularLocation>
</comment>
<evidence type="ECO:0000256" key="1">
    <source>
        <dbReference type="ARBA" id="ARBA00004651"/>
    </source>
</evidence>
<reference evidence="13" key="1">
    <citation type="submission" date="2009-12" db="EMBL/GenBank/DDBJ databases">
        <title>The Genome Sequence of Anolis carolinensis (Green Anole Lizard).</title>
        <authorList>
            <consortium name="The Genome Sequencing Platform"/>
            <person name="Di Palma F."/>
            <person name="Alfoldi J."/>
            <person name="Heiman D."/>
            <person name="Young S."/>
            <person name="Grabherr M."/>
            <person name="Johnson J."/>
            <person name="Lander E.S."/>
            <person name="Lindblad-Toh K."/>
        </authorList>
    </citation>
    <scope>NUCLEOTIDE SEQUENCE [LARGE SCALE GENOMIC DNA]</scope>
    <source>
        <strain evidence="13">JBL SC #1</strain>
    </source>
</reference>
<reference evidence="13" key="3">
    <citation type="submission" date="2025-09" db="UniProtKB">
        <authorList>
            <consortium name="Ensembl"/>
        </authorList>
    </citation>
    <scope>IDENTIFICATION</scope>
</reference>
<evidence type="ECO:0000256" key="3">
    <source>
        <dbReference type="ARBA" id="ARBA00022692"/>
    </source>
</evidence>
<dbReference type="InterPro" id="IPR000068">
    <property type="entry name" value="GPCR_3_Ca_sens_rcpt-rel"/>
</dbReference>
<proteinExistence type="predicted"/>
<protein>
    <recommendedName>
        <fullName evidence="12">G-protein coupled receptors family 3 profile domain-containing protein</fullName>
    </recommendedName>
</protein>
<dbReference type="GeneTree" id="ENSGT00950000182788"/>
<feature type="transmembrane region" description="Helical" evidence="11">
    <location>
        <begin position="584"/>
        <end position="607"/>
    </location>
</feature>
<dbReference type="Gene3D" id="3.40.50.2300">
    <property type="match status" value="2"/>
</dbReference>
<keyword evidence="14" id="KW-1185">Reference proteome</keyword>
<evidence type="ECO:0000256" key="2">
    <source>
        <dbReference type="ARBA" id="ARBA00022475"/>
    </source>
</evidence>
<evidence type="ECO:0000256" key="5">
    <source>
        <dbReference type="ARBA" id="ARBA00022989"/>
    </source>
</evidence>
<dbReference type="Ensembl" id="ENSACAT00000047538.1">
    <property type="protein sequence ID" value="ENSACAP00000025015.1"/>
    <property type="gene ID" value="ENSACAG00000043789.1"/>
</dbReference>
<dbReference type="GO" id="GO:0005886">
    <property type="term" value="C:plasma membrane"/>
    <property type="evidence" value="ECO:0007669"/>
    <property type="project" value="UniProtKB-SubCell"/>
</dbReference>
<reference evidence="13" key="2">
    <citation type="submission" date="2025-08" db="UniProtKB">
        <authorList>
            <consortium name="Ensembl"/>
        </authorList>
    </citation>
    <scope>IDENTIFICATION</scope>
</reference>
<dbReference type="InterPro" id="IPR017978">
    <property type="entry name" value="GPCR_3_C"/>
</dbReference>
<dbReference type="PANTHER" id="PTHR24061:SF599">
    <property type="entry name" value="G-PROTEIN COUPLED RECEPTORS FAMILY 3 PROFILE DOMAIN-CONTAINING PROTEIN"/>
    <property type="match status" value="1"/>
</dbReference>
<dbReference type="Proteomes" id="UP000001646">
    <property type="component" value="Unplaced"/>
</dbReference>
<feature type="transmembrane region" description="Helical" evidence="11">
    <location>
        <begin position="627"/>
        <end position="651"/>
    </location>
</feature>
<feature type="domain" description="G-protein coupled receptors family 3 profile" evidence="12">
    <location>
        <begin position="484"/>
        <end position="733"/>
    </location>
</feature>
<dbReference type="FunFam" id="3.40.50.2300:FF:000024">
    <property type="entry name" value="Vomeronasal 2, receptor 73"/>
    <property type="match status" value="1"/>
</dbReference>
<keyword evidence="9" id="KW-0325">Glycoprotein</keyword>
<dbReference type="PROSITE" id="PS50259">
    <property type="entry name" value="G_PROTEIN_RECEP_F3_4"/>
    <property type="match status" value="1"/>
</dbReference>
<dbReference type="SUPFAM" id="SSF53822">
    <property type="entry name" value="Periplasmic binding protein-like I"/>
    <property type="match status" value="1"/>
</dbReference>
<feature type="transmembrane region" description="Helical" evidence="11">
    <location>
        <begin position="509"/>
        <end position="528"/>
    </location>
</feature>
<keyword evidence="8" id="KW-0675">Receptor</keyword>
<evidence type="ECO:0000256" key="11">
    <source>
        <dbReference type="SAM" id="Phobius"/>
    </source>
</evidence>
<dbReference type="PANTHER" id="PTHR24061">
    <property type="entry name" value="CALCIUM-SENSING RECEPTOR-RELATED"/>
    <property type="match status" value="1"/>
</dbReference>
<dbReference type="InterPro" id="IPR028082">
    <property type="entry name" value="Peripla_BP_I"/>
</dbReference>
<evidence type="ECO:0000256" key="6">
    <source>
        <dbReference type="ARBA" id="ARBA00023040"/>
    </source>
</evidence>
<keyword evidence="3 11" id="KW-0812">Transmembrane</keyword>
<keyword evidence="10" id="KW-0807">Transducer</keyword>
<feature type="transmembrane region" description="Helical" evidence="11">
    <location>
        <begin position="540"/>
        <end position="563"/>
    </location>
</feature>
<dbReference type="Pfam" id="PF07562">
    <property type="entry name" value="NCD3G"/>
    <property type="match status" value="1"/>
</dbReference>
<dbReference type="AlphaFoldDB" id="A0A803SPX5"/>
<dbReference type="InterPro" id="IPR001828">
    <property type="entry name" value="ANF_lig-bd_rcpt"/>
</dbReference>
<evidence type="ECO:0000259" key="12">
    <source>
        <dbReference type="PROSITE" id="PS50259"/>
    </source>
</evidence>
<dbReference type="Pfam" id="PF01094">
    <property type="entry name" value="ANF_receptor"/>
    <property type="match status" value="1"/>
</dbReference>
<dbReference type="GO" id="GO:0004930">
    <property type="term" value="F:G protein-coupled receptor activity"/>
    <property type="evidence" value="ECO:0007669"/>
    <property type="project" value="UniProtKB-KW"/>
</dbReference>
<evidence type="ECO:0000256" key="9">
    <source>
        <dbReference type="ARBA" id="ARBA00023180"/>
    </source>
</evidence>
<dbReference type="PRINTS" id="PR00248">
    <property type="entry name" value="GPCRMGR"/>
</dbReference>
<evidence type="ECO:0000313" key="14">
    <source>
        <dbReference type="Proteomes" id="UP000001646"/>
    </source>
</evidence>
<dbReference type="InterPro" id="IPR017979">
    <property type="entry name" value="GPCR_3_CS"/>
</dbReference>
<dbReference type="Pfam" id="PF00003">
    <property type="entry name" value="7tm_3"/>
    <property type="match status" value="1"/>
</dbReference>
<sequence>HRMVKHPSIPWLVDLSISSHCSVFTQLYQHILALVFAVKEVNENPHILPNLTLGFSIYDGHFDANSAYHASMELVSTQKRFLPNYRCETHNNPISQEISSLLKQNLFLQLTYGSVPMVDNSIQGVFIYHMFPNGDHQHMGILKLLQHFHWIWIGVIYFEDETGEWFVQNVLPIFSENGICIAFKQKFPRQHFSSEMDNILDEGIEALKMFSDSTARVFIIHGQIIALLIVQILINISRYELVPIEPKGKVLLLTAQVDFTKHPILRFGGINFLHGSISLAIHSKEVTSFEKFLQTQNPIAKKDIFFRNFWQNAFLCSLPNYTSYWNFEKTCTGEEKLESLPSFVFEMRMTGYSYSVYNAVLAVVHALQFMGSSRSRMRVTEKGQIHNIANWLPWQVKLNEKEYHHSCSRFTVRVGKINPHAPRGNEFTISEEDIIWPTDFNQTRPLSICNDNCHVGYHKRKRKEEPFCCYDCIPCPAGMISNETALVLGIFFKYQDTAIVKANNRSLSYVLLISLLLVFSCVFLFIGQPNHLICLLRDCLFSVLFTVALSCVLAKTITVILVFKATTPESKMKKWVSKPLVNSIVFSCPFIKLIICMVRLIIFPPFLDSDMELMAKYIVLYCNPGSHLMLYSCLSTFGLLIILSFSMAFLARKLPDIFNEAKFITFSMLAFSSVWLTFIPTYLSTKGINMVTVEIFCILASGAALLICIFSPKIYIILLKPELNNKKLLIRTKT</sequence>
<organism evidence="13 14">
    <name type="scientific">Anolis carolinensis</name>
    <name type="common">Green anole</name>
    <name type="synonym">American chameleon</name>
    <dbReference type="NCBI Taxonomy" id="28377"/>
    <lineage>
        <taxon>Eukaryota</taxon>
        <taxon>Metazoa</taxon>
        <taxon>Chordata</taxon>
        <taxon>Craniata</taxon>
        <taxon>Vertebrata</taxon>
        <taxon>Euteleostomi</taxon>
        <taxon>Lepidosauria</taxon>
        <taxon>Squamata</taxon>
        <taxon>Bifurcata</taxon>
        <taxon>Unidentata</taxon>
        <taxon>Episquamata</taxon>
        <taxon>Toxicofera</taxon>
        <taxon>Iguania</taxon>
        <taxon>Dactyloidae</taxon>
        <taxon>Anolis</taxon>
    </lineage>
</organism>
<evidence type="ECO:0000256" key="8">
    <source>
        <dbReference type="ARBA" id="ARBA00023170"/>
    </source>
</evidence>
<keyword evidence="2" id="KW-1003">Cell membrane</keyword>
<dbReference type="InterPro" id="IPR000337">
    <property type="entry name" value="GPCR_3"/>
</dbReference>
<evidence type="ECO:0000256" key="10">
    <source>
        <dbReference type="ARBA" id="ARBA00023224"/>
    </source>
</evidence>
<evidence type="ECO:0000313" key="13">
    <source>
        <dbReference type="Ensembl" id="ENSACAP00000025015.1"/>
    </source>
</evidence>
<feature type="transmembrane region" description="Helical" evidence="11">
    <location>
        <begin position="663"/>
        <end position="683"/>
    </location>
</feature>
<accession>A0A803SPX5</accession>
<dbReference type="PROSITE" id="PS00981">
    <property type="entry name" value="G_PROTEIN_RECEP_F3_3"/>
    <property type="match status" value="1"/>
</dbReference>
<feature type="transmembrane region" description="Helical" evidence="11">
    <location>
        <begin position="351"/>
        <end position="370"/>
    </location>
</feature>
<dbReference type="Gene3D" id="2.10.50.30">
    <property type="entry name" value="GPCR, family 3, nine cysteines domain"/>
    <property type="match status" value="1"/>
</dbReference>
<evidence type="ECO:0000256" key="4">
    <source>
        <dbReference type="ARBA" id="ARBA00022729"/>
    </source>
</evidence>
<keyword evidence="6" id="KW-0297">G-protein coupled receptor</keyword>
<dbReference type="InterPro" id="IPR011500">
    <property type="entry name" value="GPCR_3_9-Cys_dom"/>
</dbReference>
<dbReference type="InterPro" id="IPR038550">
    <property type="entry name" value="GPCR_3_9-Cys_sf"/>
</dbReference>
<keyword evidence="5 11" id="KW-1133">Transmembrane helix</keyword>
<name>A0A803SPX5_ANOCA</name>
<keyword evidence="4" id="KW-0732">Signal</keyword>
<feature type="transmembrane region" description="Helical" evidence="11">
    <location>
        <begin position="695"/>
        <end position="718"/>
    </location>
</feature>
<keyword evidence="7 11" id="KW-0472">Membrane</keyword>